<organism evidence="2 3">
    <name type="scientific">Necator americanus</name>
    <name type="common">Human hookworm</name>
    <dbReference type="NCBI Taxonomy" id="51031"/>
    <lineage>
        <taxon>Eukaryota</taxon>
        <taxon>Metazoa</taxon>
        <taxon>Ecdysozoa</taxon>
        <taxon>Nematoda</taxon>
        <taxon>Chromadorea</taxon>
        <taxon>Rhabditida</taxon>
        <taxon>Rhabditina</taxon>
        <taxon>Rhabditomorpha</taxon>
        <taxon>Strongyloidea</taxon>
        <taxon>Ancylostomatidae</taxon>
        <taxon>Bunostominae</taxon>
        <taxon>Necator</taxon>
    </lineage>
</organism>
<dbReference type="PROSITE" id="PS50878">
    <property type="entry name" value="RT_POL"/>
    <property type="match status" value="1"/>
</dbReference>
<dbReference type="Pfam" id="PF00078">
    <property type="entry name" value="RVT_1"/>
    <property type="match status" value="1"/>
</dbReference>
<evidence type="ECO:0000259" key="1">
    <source>
        <dbReference type="PROSITE" id="PS50878"/>
    </source>
</evidence>
<dbReference type="PANTHER" id="PTHR37984:SF5">
    <property type="entry name" value="PROTEIN NYNRIN-LIKE"/>
    <property type="match status" value="1"/>
</dbReference>
<sequence length="84" mass="9386">MDAPIAGTNGTVAYLEEILVTGRPISKHSAQLEALFKRIQDYGLRVRLDKCAFLQTEITYLGFVINAQGRGPDPEKIKAILKRR</sequence>
<dbReference type="InterPro" id="IPR043128">
    <property type="entry name" value="Rev_trsase/Diguanyl_cyclase"/>
</dbReference>
<dbReference type="Gene3D" id="3.30.70.270">
    <property type="match status" value="1"/>
</dbReference>
<gene>
    <name evidence="2" type="primary">Necator_chrX.g23579</name>
    <name evidence="2" type="ORF">RB195_023415</name>
</gene>
<dbReference type="SUPFAM" id="SSF56672">
    <property type="entry name" value="DNA/RNA polymerases"/>
    <property type="match status" value="1"/>
</dbReference>
<keyword evidence="3" id="KW-1185">Reference proteome</keyword>
<dbReference type="InterPro" id="IPR043502">
    <property type="entry name" value="DNA/RNA_pol_sf"/>
</dbReference>
<comment type="caution">
    <text evidence="2">The sequence shown here is derived from an EMBL/GenBank/DDBJ whole genome shotgun (WGS) entry which is preliminary data.</text>
</comment>
<name>A0ABR1EJ33_NECAM</name>
<dbReference type="Proteomes" id="UP001303046">
    <property type="component" value="Unassembled WGS sequence"/>
</dbReference>
<evidence type="ECO:0000313" key="3">
    <source>
        <dbReference type="Proteomes" id="UP001303046"/>
    </source>
</evidence>
<protein>
    <recommendedName>
        <fullName evidence="1">Reverse transcriptase domain-containing protein</fullName>
    </recommendedName>
</protein>
<accession>A0ABR1EJ33</accession>
<dbReference type="EMBL" id="JAVFWL010000006">
    <property type="protein sequence ID" value="KAK6762692.1"/>
    <property type="molecule type" value="Genomic_DNA"/>
</dbReference>
<dbReference type="InterPro" id="IPR000477">
    <property type="entry name" value="RT_dom"/>
</dbReference>
<feature type="domain" description="Reverse transcriptase" evidence="1">
    <location>
        <begin position="1"/>
        <end position="65"/>
    </location>
</feature>
<dbReference type="InterPro" id="IPR050951">
    <property type="entry name" value="Retrovirus_Pol_polyprotein"/>
</dbReference>
<dbReference type="PANTHER" id="PTHR37984">
    <property type="entry name" value="PROTEIN CBG26694"/>
    <property type="match status" value="1"/>
</dbReference>
<proteinExistence type="predicted"/>
<evidence type="ECO:0000313" key="2">
    <source>
        <dbReference type="EMBL" id="KAK6762692.1"/>
    </source>
</evidence>
<reference evidence="2 3" key="1">
    <citation type="submission" date="2023-08" db="EMBL/GenBank/DDBJ databases">
        <title>A Necator americanus chromosomal reference genome.</title>
        <authorList>
            <person name="Ilik V."/>
            <person name="Petrzelkova K.J."/>
            <person name="Pardy F."/>
            <person name="Fuh T."/>
            <person name="Niatou-Singa F.S."/>
            <person name="Gouil Q."/>
            <person name="Baker L."/>
            <person name="Ritchie M.E."/>
            <person name="Jex A.R."/>
            <person name="Gazzola D."/>
            <person name="Li H."/>
            <person name="Toshio Fujiwara R."/>
            <person name="Zhan B."/>
            <person name="Aroian R.V."/>
            <person name="Pafco B."/>
            <person name="Schwarz E.M."/>
        </authorList>
    </citation>
    <scope>NUCLEOTIDE SEQUENCE [LARGE SCALE GENOMIC DNA]</scope>
    <source>
        <strain evidence="2 3">Aroian</strain>
        <tissue evidence="2">Whole animal</tissue>
    </source>
</reference>